<evidence type="ECO:0000313" key="2">
    <source>
        <dbReference type="Proteomes" id="UP000236291"/>
    </source>
</evidence>
<dbReference type="AlphaFoldDB" id="A0A2K3PBZ2"/>
<dbReference type="Pfam" id="PF02681">
    <property type="entry name" value="DUF212"/>
    <property type="match status" value="1"/>
</dbReference>
<dbReference type="GO" id="GO:0004601">
    <property type="term" value="F:peroxidase activity"/>
    <property type="evidence" value="ECO:0007669"/>
    <property type="project" value="UniProtKB-KW"/>
</dbReference>
<dbReference type="PANTHER" id="PTHR31446:SF2">
    <property type="entry name" value="ACID PHOSPHATASE_VANADIUM-DEPENDENT HALOPEROXIDASE-RELATED PROTEIN"/>
    <property type="match status" value="1"/>
</dbReference>
<dbReference type="PANTHER" id="PTHR31446">
    <property type="entry name" value="ACID PHOSPHATASE/VANADIUM-DEPENDENT HALOPEROXIDASE-RELATED PROTEIN"/>
    <property type="match status" value="1"/>
</dbReference>
<sequence>MMMLLQQSNFCVIPSSQFPSLKQRNPLLHQQKFSFNFPRKAKASTFRISSLAAGFFNDIAPIAHNKVLIAAVVSMAIGQLSKPFTSVFLYGKEFDIKALVQAGGFPSSHSSATVACATLLGLERGLSDPIFGLAVVYAGLVMYDAQEVDGGGSLAVLDDLCSGSGSKGAVPAKGTLLVLGHRNNGGTYLFGWPVSY</sequence>
<dbReference type="InterPro" id="IPR003832">
    <property type="entry name" value="DUF212"/>
</dbReference>
<accession>A0A2K3PBZ2</accession>
<gene>
    <name evidence="1" type="ORF">L195_g009412</name>
</gene>
<keyword evidence="1" id="KW-0575">Peroxidase</keyword>
<keyword evidence="1" id="KW-0560">Oxidoreductase</keyword>
<proteinExistence type="predicted"/>
<evidence type="ECO:0000313" key="1">
    <source>
        <dbReference type="EMBL" id="PNY12775.1"/>
    </source>
</evidence>
<comment type="caution">
    <text evidence="1">The sequence shown here is derived from an EMBL/GenBank/DDBJ whole genome shotgun (WGS) entry which is preliminary data.</text>
</comment>
<dbReference type="Proteomes" id="UP000236291">
    <property type="component" value="Unassembled WGS sequence"/>
</dbReference>
<dbReference type="ExpressionAtlas" id="A0A2K3PBZ2">
    <property type="expression patterns" value="baseline"/>
</dbReference>
<name>A0A2K3PBZ2_TRIPR</name>
<dbReference type="EMBL" id="ASHM01005543">
    <property type="protein sequence ID" value="PNY12775.1"/>
    <property type="molecule type" value="Genomic_DNA"/>
</dbReference>
<reference evidence="1 2" key="2">
    <citation type="journal article" date="2017" name="Front. Plant Sci.">
        <title>Gene Classification and Mining of Molecular Markers Useful in Red Clover (Trifolium pratense) Breeding.</title>
        <authorList>
            <person name="Istvanek J."/>
            <person name="Dluhosova J."/>
            <person name="Dluhos P."/>
            <person name="Patkova L."/>
            <person name="Nedelnik J."/>
            <person name="Repkova J."/>
        </authorList>
    </citation>
    <scope>NUCLEOTIDE SEQUENCE [LARGE SCALE GENOMIC DNA]</scope>
    <source>
        <strain evidence="2">cv. Tatra</strain>
        <tissue evidence="1">Young leaves</tissue>
    </source>
</reference>
<protein>
    <submittedName>
        <fullName evidence="1">Acid phosphatase vanadium-dependent haloperoxidase-related protein</fullName>
    </submittedName>
</protein>
<reference evidence="1 2" key="1">
    <citation type="journal article" date="2014" name="Am. J. Bot.">
        <title>Genome assembly and annotation for red clover (Trifolium pratense; Fabaceae).</title>
        <authorList>
            <person name="Istvanek J."/>
            <person name="Jaros M."/>
            <person name="Krenek A."/>
            <person name="Repkova J."/>
        </authorList>
    </citation>
    <scope>NUCLEOTIDE SEQUENCE [LARGE SCALE GENOMIC DNA]</scope>
    <source>
        <strain evidence="2">cv. Tatra</strain>
        <tissue evidence="1">Young leaves</tissue>
    </source>
</reference>
<organism evidence="1 2">
    <name type="scientific">Trifolium pratense</name>
    <name type="common">Red clover</name>
    <dbReference type="NCBI Taxonomy" id="57577"/>
    <lineage>
        <taxon>Eukaryota</taxon>
        <taxon>Viridiplantae</taxon>
        <taxon>Streptophyta</taxon>
        <taxon>Embryophyta</taxon>
        <taxon>Tracheophyta</taxon>
        <taxon>Spermatophyta</taxon>
        <taxon>Magnoliopsida</taxon>
        <taxon>eudicotyledons</taxon>
        <taxon>Gunneridae</taxon>
        <taxon>Pentapetalae</taxon>
        <taxon>rosids</taxon>
        <taxon>fabids</taxon>
        <taxon>Fabales</taxon>
        <taxon>Fabaceae</taxon>
        <taxon>Papilionoideae</taxon>
        <taxon>50 kb inversion clade</taxon>
        <taxon>NPAAA clade</taxon>
        <taxon>Hologalegina</taxon>
        <taxon>IRL clade</taxon>
        <taxon>Trifolieae</taxon>
        <taxon>Trifolium</taxon>
    </lineage>
</organism>
<dbReference type="STRING" id="57577.A0A2K3PBZ2"/>